<evidence type="ECO:0000313" key="7">
    <source>
        <dbReference type="Proteomes" id="UP001595698"/>
    </source>
</evidence>
<feature type="binding site" evidence="4">
    <location>
        <position position="115"/>
    </location>
    <ligand>
        <name>Zn(2+)</name>
        <dbReference type="ChEBI" id="CHEBI:29105"/>
    </ligand>
</feature>
<evidence type="ECO:0000256" key="2">
    <source>
        <dbReference type="ARBA" id="ARBA00022679"/>
    </source>
</evidence>
<feature type="binding site" evidence="4">
    <location>
        <position position="140"/>
    </location>
    <ligand>
        <name>Zn(2+)</name>
        <dbReference type="ChEBI" id="CHEBI:29105"/>
    </ligand>
</feature>
<dbReference type="SUPFAM" id="SSF52467">
    <property type="entry name" value="DHS-like NAD/FAD-binding domain"/>
    <property type="match status" value="1"/>
</dbReference>
<dbReference type="Gene3D" id="3.30.1600.10">
    <property type="entry name" value="SIR2/SIRT2 'Small Domain"/>
    <property type="match status" value="1"/>
</dbReference>
<keyword evidence="3" id="KW-0520">NAD</keyword>
<dbReference type="InterPro" id="IPR003000">
    <property type="entry name" value="Sirtuin"/>
</dbReference>
<dbReference type="RefSeq" id="WP_352014064.1">
    <property type="nucleotide sequence ID" value="NZ_JBHSBC010000009.1"/>
</dbReference>
<dbReference type="EMBL" id="JBHSBC010000009">
    <property type="protein sequence ID" value="MFC3980623.1"/>
    <property type="molecule type" value="Genomic_DNA"/>
</dbReference>
<comment type="caution">
    <text evidence="6">The sequence shown here is derived from an EMBL/GenBank/DDBJ whole genome shotgun (WGS) entry which is preliminary data.</text>
</comment>
<dbReference type="InterPro" id="IPR050134">
    <property type="entry name" value="NAD-dep_sirtuin_deacylases"/>
</dbReference>
<evidence type="ECO:0000256" key="1">
    <source>
        <dbReference type="ARBA" id="ARBA00012928"/>
    </source>
</evidence>
<feature type="domain" description="Deacetylase sirtuin-type" evidence="5">
    <location>
        <begin position="1"/>
        <end position="234"/>
    </location>
</feature>
<keyword evidence="4" id="KW-0862">Zinc</keyword>
<feature type="active site" description="Proton acceptor" evidence="4">
    <location>
        <position position="104"/>
    </location>
</feature>
<feature type="binding site" evidence="4">
    <location>
        <position position="112"/>
    </location>
    <ligand>
        <name>Zn(2+)</name>
        <dbReference type="ChEBI" id="CHEBI:29105"/>
    </ligand>
</feature>
<dbReference type="Pfam" id="PF02146">
    <property type="entry name" value="SIR2"/>
    <property type="match status" value="1"/>
</dbReference>
<dbReference type="EC" id="2.3.1.286" evidence="1"/>
<reference evidence="7" key="1">
    <citation type="journal article" date="2019" name="Int. J. Syst. Evol. Microbiol.">
        <title>The Global Catalogue of Microorganisms (GCM) 10K type strain sequencing project: providing services to taxonomists for standard genome sequencing and annotation.</title>
        <authorList>
            <consortium name="The Broad Institute Genomics Platform"/>
            <consortium name="The Broad Institute Genome Sequencing Center for Infectious Disease"/>
            <person name="Wu L."/>
            <person name="Ma J."/>
        </authorList>
    </citation>
    <scope>NUCLEOTIDE SEQUENCE [LARGE SCALE GENOMIC DNA]</scope>
    <source>
        <strain evidence="7">TBRC 7912</strain>
    </source>
</reference>
<sequence length="234" mass="24889">MTVTVLTGAGISTESGIPDYRGPNGLWRADPEQEKLVTYHHYMGSAEIRRRSWLFRRDSPAWDAEPNAAHRALATLPDAWIITQNVDGLHRRAGSPPDRVLELHGNMFGAVCTSCGADSTTREAVERIMAGEDDPACRACGGVLKTATVMFGQSLDQDVLSRAVEAAGNCEVFVAVGTSLQVRPAATLVSIAAEAGARVVIVNGEPTAYDHMADEVVHDPIGVAVPRLCAALTA</sequence>
<evidence type="ECO:0000313" key="6">
    <source>
        <dbReference type="EMBL" id="MFC3980623.1"/>
    </source>
</evidence>
<dbReference type="InterPro" id="IPR026590">
    <property type="entry name" value="Ssirtuin_cat_dom"/>
</dbReference>
<protein>
    <recommendedName>
        <fullName evidence="1">protein acetyllysine N-acetyltransferase</fullName>
        <ecNumber evidence="1">2.3.1.286</ecNumber>
    </recommendedName>
</protein>
<evidence type="ECO:0000259" key="5">
    <source>
        <dbReference type="PROSITE" id="PS50305"/>
    </source>
</evidence>
<dbReference type="PROSITE" id="PS50305">
    <property type="entry name" value="SIRTUIN"/>
    <property type="match status" value="1"/>
</dbReference>
<organism evidence="6 7">
    <name type="scientific">Streptosporangium jomthongense</name>
    <dbReference type="NCBI Taxonomy" id="1193683"/>
    <lineage>
        <taxon>Bacteria</taxon>
        <taxon>Bacillati</taxon>
        <taxon>Actinomycetota</taxon>
        <taxon>Actinomycetes</taxon>
        <taxon>Streptosporangiales</taxon>
        <taxon>Streptosporangiaceae</taxon>
        <taxon>Streptosporangium</taxon>
    </lineage>
</organism>
<keyword evidence="2" id="KW-0808">Transferase</keyword>
<dbReference type="Gene3D" id="3.40.50.1220">
    <property type="entry name" value="TPP-binding domain"/>
    <property type="match status" value="1"/>
</dbReference>
<evidence type="ECO:0000256" key="3">
    <source>
        <dbReference type="ARBA" id="ARBA00023027"/>
    </source>
</evidence>
<proteinExistence type="predicted"/>
<dbReference type="PANTHER" id="PTHR11085">
    <property type="entry name" value="NAD-DEPENDENT PROTEIN DEACYLASE SIRTUIN-5, MITOCHONDRIAL-RELATED"/>
    <property type="match status" value="1"/>
</dbReference>
<dbReference type="Proteomes" id="UP001595698">
    <property type="component" value="Unassembled WGS sequence"/>
</dbReference>
<feature type="binding site" evidence="4">
    <location>
        <position position="137"/>
    </location>
    <ligand>
        <name>Zn(2+)</name>
        <dbReference type="ChEBI" id="CHEBI:29105"/>
    </ligand>
</feature>
<evidence type="ECO:0000256" key="4">
    <source>
        <dbReference type="PROSITE-ProRule" id="PRU00236"/>
    </source>
</evidence>
<gene>
    <name evidence="6" type="ORF">ACFOYY_10855</name>
</gene>
<keyword evidence="4" id="KW-0479">Metal-binding</keyword>
<accession>A0ABV8EW52</accession>
<name>A0ABV8EW52_9ACTN</name>
<dbReference type="PANTHER" id="PTHR11085:SF4">
    <property type="entry name" value="NAD-DEPENDENT PROTEIN DEACYLASE"/>
    <property type="match status" value="1"/>
</dbReference>
<dbReference type="InterPro" id="IPR029035">
    <property type="entry name" value="DHS-like_NAD/FAD-binding_dom"/>
</dbReference>
<dbReference type="CDD" id="cd01407">
    <property type="entry name" value="SIR2-fam"/>
    <property type="match status" value="1"/>
</dbReference>
<dbReference type="InterPro" id="IPR026591">
    <property type="entry name" value="Sirtuin_cat_small_dom_sf"/>
</dbReference>
<keyword evidence="7" id="KW-1185">Reference proteome</keyword>